<dbReference type="SUPFAM" id="SSF117281">
    <property type="entry name" value="Kelch motif"/>
    <property type="match status" value="1"/>
</dbReference>
<evidence type="ECO:0008006" key="3">
    <source>
        <dbReference type="Google" id="ProtNLM"/>
    </source>
</evidence>
<evidence type="ECO:0000313" key="2">
    <source>
        <dbReference type="Proteomes" id="UP001227230"/>
    </source>
</evidence>
<sequence>MSKGRGVLYFATTFRLVGIDPEKMRIRVKERTMPPPLPARKFLDYLDAGLPHCAGYAVHGSKLYMIGGNWIRKDGLDDPLRVPSNRVVDFPDGEAGITSNVYVADITSNSMEFEFSPICKMHGPKIKPMVLEVEGKLYVLSNLFGYLPESYDSPTFEVYDPKTNTVEALPDPPFYKAKAKGKAMINKWFVVGGKIYVIADDLFYSYKMNTRQWGISVTYVGAIESITWGFFVPGYDDVVIKFREDGSLLASLISPSSTRIRIQQVLELEDALDGIREDEMYLEWGNAAFVEMGEFKVGAIVPGSDMADNLIVFIFTFVLSKVRLPRKIPPYSKNWPKFLSLNCLNKGIYNLGPMRSFHEDVIVDAFFVEGSS</sequence>
<dbReference type="Pfam" id="PF07893">
    <property type="entry name" value="DUF1668"/>
    <property type="match status" value="1"/>
</dbReference>
<reference evidence="1 2" key="1">
    <citation type="journal article" date="2023" name="Hortic Res">
        <title>The complete reference genome for grapevine (Vitis vinifera L.) genetics and breeding.</title>
        <authorList>
            <person name="Shi X."/>
            <person name="Cao S."/>
            <person name="Wang X."/>
            <person name="Huang S."/>
            <person name="Wang Y."/>
            <person name="Liu Z."/>
            <person name="Liu W."/>
            <person name="Leng X."/>
            <person name="Peng Y."/>
            <person name="Wang N."/>
            <person name="Wang Y."/>
            <person name="Ma Z."/>
            <person name="Xu X."/>
            <person name="Zhang F."/>
            <person name="Xue H."/>
            <person name="Zhong H."/>
            <person name="Wang Y."/>
            <person name="Zhang K."/>
            <person name="Velt A."/>
            <person name="Avia K."/>
            <person name="Holtgrawe D."/>
            <person name="Grimplet J."/>
            <person name="Matus J.T."/>
            <person name="Ware D."/>
            <person name="Wu X."/>
            <person name="Wang H."/>
            <person name="Liu C."/>
            <person name="Fang Y."/>
            <person name="Rustenholz C."/>
            <person name="Cheng Z."/>
            <person name="Xiao H."/>
            <person name="Zhou Y."/>
        </authorList>
    </citation>
    <scope>NUCLEOTIDE SEQUENCE [LARGE SCALE GENOMIC DNA]</scope>
    <source>
        <strain evidence="2">cv. Pinot noir / PN40024</strain>
        <tissue evidence="1">Leaf</tissue>
    </source>
</reference>
<dbReference type="InterPro" id="IPR012871">
    <property type="entry name" value="DUF1668_ORYSA"/>
</dbReference>
<proteinExistence type="predicted"/>
<name>A0ABY9BHZ6_VITVI</name>
<gene>
    <name evidence="1" type="ORF">VitviT2T_002287</name>
</gene>
<dbReference type="Proteomes" id="UP001227230">
    <property type="component" value="Chromosome 2"/>
</dbReference>
<dbReference type="Gene3D" id="2.120.10.80">
    <property type="entry name" value="Kelch-type beta propeller"/>
    <property type="match status" value="1"/>
</dbReference>
<dbReference type="EMBL" id="CP126649">
    <property type="protein sequence ID" value="WJZ82533.1"/>
    <property type="molecule type" value="Genomic_DNA"/>
</dbReference>
<accession>A0ABY9BHZ6</accession>
<organism evidence="1 2">
    <name type="scientific">Vitis vinifera</name>
    <name type="common">Grape</name>
    <dbReference type="NCBI Taxonomy" id="29760"/>
    <lineage>
        <taxon>Eukaryota</taxon>
        <taxon>Viridiplantae</taxon>
        <taxon>Streptophyta</taxon>
        <taxon>Embryophyta</taxon>
        <taxon>Tracheophyta</taxon>
        <taxon>Spermatophyta</taxon>
        <taxon>Magnoliopsida</taxon>
        <taxon>eudicotyledons</taxon>
        <taxon>Gunneridae</taxon>
        <taxon>Pentapetalae</taxon>
        <taxon>rosids</taxon>
        <taxon>Vitales</taxon>
        <taxon>Vitaceae</taxon>
        <taxon>Viteae</taxon>
        <taxon>Vitis</taxon>
    </lineage>
</organism>
<protein>
    <recommendedName>
        <fullName evidence="3">F-box/kelch-repeat protein</fullName>
    </recommendedName>
</protein>
<dbReference type="InterPro" id="IPR015915">
    <property type="entry name" value="Kelch-typ_b-propeller"/>
</dbReference>
<keyword evidence="2" id="KW-1185">Reference proteome</keyword>
<evidence type="ECO:0000313" key="1">
    <source>
        <dbReference type="EMBL" id="WJZ82533.1"/>
    </source>
</evidence>